<accession>A0ABP9HU14</accession>
<keyword evidence="1" id="KW-0059">Arsenical resistance</keyword>
<dbReference type="SMART" id="SM00226">
    <property type="entry name" value="LMWPc"/>
    <property type="match status" value="1"/>
</dbReference>
<feature type="region of interest" description="Disordered" evidence="2">
    <location>
        <begin position="1"/>
        <end position="24"/>
    </location>
</feature>
<dbReference type="Proteomes" id="UP001500466">
    <property type="component" value="Unassembled WGS sequence"/>
</dbReference>
<dbReference type="PANTHER" id="PTHR43428:SF1">
    <property type="entry name" value="ARSENATE REDUCTASE"/>
    <property type="match status" value="1"/>
</dbReference>
<dbReference type="InterPro" id="IPR036196">
    <property type="entry name" value="Ptyr_pPase_sf"/>
</dbReference>
<dbReference type="PANTHER" id="PTHR43428">
    <property type="entry name" value="ARSENATE REDUCTASE"/>
    <property type="match status" value="1"/>
</dbReference>
<proteinExistence type="predicted"/>
<comment type="caution">
    <text evidence="4">The sequence shown here is derived from an EMBL/GenBank/DDBJ whole genome shotgun (WGS) entry which is preliminary data.</text>
</comment>
<evidence type="ECO:0000313" key="5">
    <source>
        <dbReference type="Proteomes" id="UP001500466"/>
    </source>
</evidence>
<gene>
    <name evidence="4" type="ORF">GCM10023205_52700</name>
</gene>
<dbReference type="SUPFAM" id="SSF52788">
    <property type="entry name" value="Phosphotyrosine protein phosphatases I"/>
    <property type="match status" value="1"/>
</dbReference>
<evidence type="ECO:0000256" key="1">
    <source>
        <dbReference type="ARBA" id="ARBA00022849"/>
    </source>
</evidence>
<sequence>MRRLGGGRVNVWSSGPDPGDRINPDAVVAMDEVGIDISDQIPALLTEDVVQASDVVVTIGCADACPIFPGKLYQDWQVDDPRGQGIEAMRSIRDQIEQRVRALLAEVLTDGS</sequence>
<dbReference type="Gene3D" id="3.40.50.2300">
    <property type="match status" value="1"/>
</dbReference>
<evidence type="ECO:0000256" key="2">
    <source>
        <dbReference type="SAM" id="MobiDB-lite"/>
    </source>
</evidence>
<name>A0ABP9HU14_9ACTN</name>
<protein>
    <submittedName>
        <fullName evidence="4">Arsenate reductase ArsC</fullName>
    </submittedName>
</protein>
<dbReference type="EMBL" id="BAABHS010000020">
    <property type="protein sequence ID" value="GAA4978232.1"/>
    <property type="molecule type" value="Genomic_DNA"/>
</dbReference>
<dbReference type="InterPro" id="IPR023485">
    <property type="entry name" value="Ptyr_pPase"/>
</dbReference>
<evidence type="ECO:0000313" key="4">
    <source>
        <dbReference type="EMBL" id="GAA4978232.1"/>
    </source>
</evidence>
<dbReference type="Pfam" id="PF01451">
    <property type="entry name" value="LMWPc"/>
    <property type="match status" value="1"/>
</dbReference>
<reference evidence="5" key="1">
    <citation type="journal article" date="2019" name="Int. J. Syst. Evol. Microbiol.">
        <title>The Global Catalogue of Microorganisms (GCM) 10K type strain sequencing project: providing services to taxonomists for standard genome sequencing and annotation.</title>
        <authorList>
            <consortium name="The Broad Institute Genomics Platform"/>
            <consortium name="The Broad Institute Genome Sequencing Center for Infectious Disease"/>
            <person name="Wu L."/>
            <person name="Ma J."/>
        </authorList>
    </citation>
    <scope>NUCLEOTIDE SEQUENCE [LARGE SCALE GENOMIC DNA]</scope>
    <source>
        <strain evidence="5">JCM 17986</strain>
    </source>
</reference>
<evidence type="ECO:0000259" key="3">
    <source>
        <dbReference type="SMART" id="SM00226"/>
    </source>
</evidence>
<keyword evidence="5" id="KW-1185">Reference proteome</keyword>
<organism evidence="4 5">
    <name type="scientific">Yinghuangia aomiensis</name>
    <dbReference type="NCBI Taxonomy" id="676205"/>
    <lineage>
        <taxon>Bacteria</taxon>
        <taxon>Bacillati</taxon>
        <taxon>Actinomycetota</taxon>
        <taxon>Actinomycetes</taxon>
        <taxon>Kitasatosporales</taxon>
        <taxon>Streptomycetaceae</taxon>
        <taxon>Yinghuangia</taxon>
    </lineage>
</organism>
<feature type="domain" description="Phosphotyrosine protein phosphatase I" evidence="3">
    <location>
        <begin position="1"/>
        <end position="106"/>
    </location>
</feature>